<protein>
    <submittedName>
        <fullName evidence="2">Secreted protein</fullName>
    </submittedName>
</protein>
<sequence length="55" mass="6627">MMCWRWLQIWTMHRGESTVNRCILTRRTLHRYSESTVNDKSKCSNSFSRTSTTNK</sequence>
<dbReference type="AlphaFoldDB" id="A0A0M3HKL0"/>
<dbReference type="WBParaSite" id="ALUE_0000205501-mRNA-1">
    <property type="protein sequence ID" value="ALUE_0000205501-mRNA-1"/>
    <property type="gene ID" value="ALUE_0000205501"/>
</dbReference>
<organism evidence="1 2">
    <name type="scientific">Ascaris lumbricoides</name>
    <name type="common">Giant roundworm</name>
    <dbReference type="NCBI Taxonomy" id="6252"/>
    <lineage>
        <taxon>Eukaryota</taxon>
        <taxon>Metazoa</taxon>
        <taxon>Ecdysozoa</taxon>
        <taxon>Nematoda</taxon>
        <taxon>Chromadorea</taxon>
        <taxon>Rhabditida</taxon>
        <taxon>Spirurina</taxon>
        <taxon>Ascaridomorpha</taxon>
        <taxon>Ascaridoidea</taxon>
        <taxon>Ascarididae</taxon>
        <taxon>Ascaris</taxon>
    </lineage>
</organism>
<evidence type="ECO:0000313" key="1">
    <source>
        <dbReference type="Proteomes" id="UP000036681"/>
    </source>
</evidence>
<reference evidence="2" key="1">
    <citation type="submission" date="2017-02" db="UniProtKB">
        <authorList>
            <consortium name="WormBaseParasite"/>
        </authorList>
    </citation>
    <scope>IDENTIFICATION</scope>
</reference>
<accession>A0A0M3HKL0</accession>
<keyword evidence="1" id="KW-1185">Reference proteome</keyword>
<name>A0A0M3HKL0_ASCLU</name>
<proteinExistence type="predicted"/>
<evidence type="ECO:0000313" key="2">
    <source>
        <dbReference type="WBParaSite" id="ALUE_0000205501-mRNA-1"/>
    </source>
</evidence>
<dbReference type="Proteomes" id="UP000036681">
    <property type="component" value="Unplaced"/>
</dbReference>